<dbReference type="Proteomes" id="UP000429607">
    <property type="component" value="Unassembled WGS sequence"/>
</dbReference>
<evidence type="ECO:0000313" key="1">
    <source>
        <dbReference type="EMBL" id="KAE8954097.1"/>
    </source>
</evidence>
<gene>
    <name evidence="1" type="ORF">PR001_g32632</name>
</gene>
<protein>
    <submittedName>
        <fullName evidence="1">Uncharacterized protein</fullName>
    </submittedName>
</protein>
<proteinExistence type="predicted"/>
<organism evidence="1 2">
    <name type="scientific">Phytophthora rubi</name>
    <dbReference type="NCBI Taxonomy" id="129364"/>
    <lineage>
        <taxon>Eukaryota</taxon>
        <taxon>Sar</taxon>
        <taxon>Stramenopiles</taxon>
        <taxon>Oomycota</taxon>
        <taxon>Peronosporomycetes</taxon>
        <taxon>Peronosporales</taxon>
        <taxon>Peronosporaceae</taxon>
        <taxon>Phytophthora</taxon>
    </lineage>
</organism>
<dbReference type="AlphaFoldDB" id="A0A6A3GC94"/>
<reference evidence="1 2" key="1">
    <citation type="submission" date="2018-09" db="EMBL/GenBank/DDBJ databases">
        <title>Genomic investigation of the strawberry pathogen Phytophthora fragariae indicates pathogenicity is determined by transcriptional variation in three key races.</title>
        <authorList>
            <person name="Adams T.M."/>
            <person name="Armitage A.D."/>
            <person name="Sobczyk M.K."/>
            <person name="Bates H.J."/>
            <person name="Dunwell J.M."/>
            <person name="Nellist C.F."/>
            <person name="Harrison R.J."/>
        </authorList>
    </citation>
    <scope>NUCLEOTIDE SEQUENCE [LARGE SCALE GENOMIC DNA]</scope>
    <source>
        <strain evidence="1 2">SCRP249</strain>
    </source>
</reference>
<sequence length="76" mass="7985">MPHAIAQAQGAIRAVGAALGVSPRCHCLLLAGSLSLTLSCSSIPAGQRKPAASRIRNRVMGTRLVLLRSTLLLRVR</sequence>
<dbReference type="EMBL" id="QXFV01010148">
    <property type="protein sequence ID" value="KAE8954097.1"/>
    <property type="molecule type" value="Genomic_DNA"/>
</dbReference>
<name>A0A6A3GC94_9STRA</name>
<comment type="caution">
    <text evidence="1">The sequence shown here is derived from an EMBL/GenBank/DDBJ whole genome shotgun (WGS) entry which is preliminary data.</text>
</comment>
<accession>A0A6A3GC94</accession>
<evidence type="ECO:0000313" key="2">
    <source>
        <dbReference type="Proteomes" id="UP000429607"/>
    </source>
</evidence>